<accession>A0A2T8F7K7</accession>
<evidence type="ECO:0000313" key="2">
    <source>
        <dbReference type="Proteomes" id="UP000246018"/>
    </source>
</evidence>
<sequence length="129" mass="13368">MAEHAFPVRVSAGCLRASPGVELPHPWTPEGVVAAPVSNGAEALHLAVALCVLNDTYREAQRLGVQVDGVAVVASGGFDDQWASTGITWSLEVESPASPDEVESLARVVDSVAEVPKALRAGTTVTRAP</sequence>
<dbReference type="Proteomes" id="UP000246018">
    <property type="component" value="Unassembled WGS sequence"/>
</dbReference>
<dbReference type="EMBL" id="QDGZ01000007">
    <property type="protein sequence ID" value="PVG81702.1"/>
    <property type="molecule type" value="Genomic_DNA"/>
</dbReference>
<dbReference type="AlphaFoldDB" id="A0A2T8F7K7"/>
<gene>
    <name evidence="1" type="ORF">DDE18_17110</name>
</gene>
<name>A0A2T8F7K7_9ACTN</name>
<proteinExistence type="predicted"/>
<dbReference type="InterPro" id="IPR015946">
    <property type="entry name" value="KH_dom-like_a/b"/>
</dbReference>
<keyword evidence="2" id="KW-1185">Reference proteome</keyword>
<dbReference type="InterPro" id="IPR036102">
    <property type="entry name" value="OsmC/Ohrsf"/>
</dbReference>
<protein>
    <submittedName>
        <fullName evidence="1">Osmotically inducible protein OsmC</fullName>
    </submittedName>
</protein>
<organism evidence="1 2">
    <name type="scientific">Nocardioides gansuensis</name>
    <dbReference type="NCBI Taxonomy" id="2138300"/>
    <lineage>
        <taxon>Bacteria</taxon>
        <taxon>Bacillati</taxon>
        <taxon>Actinomycetota</taxon>
        <taxon>Actinomycetes</taxon>
        <taxon>Propionibacteriales</taxon>
        <taxon>Nocardioidaceae</taxon>
        <taxon>Nocardioides</taxon>
    </lineage>
</organism>
<dbReference type="SUPFAM" id="SSF82784">
    <property type="entry name" value="OsmC-like"/>
    <property type="match status" value="1"/>
</dbReference>
<evidence type="ECO:0000313" key="1">
    <source>
        <dbReference type="EMBL" id="PVG81702.1"/>
    </source>
</evidence>
<comment type="caution">
    <text evidence="1">The sequence shown here is derived from an EMBL/GenBank/DDBJ whole genome shotgun (WGS) entry which is preliminary data.</text>
</comment>
<dbReference type="OrthoDB" id="1358603at2"/>
<reference evidence="1 2" key="1">
    <citation type="submission" date="2018-04" db="EMBL/GenBank/DDBJ databases">
        <title>Genome of Nocardioides gansuensis WSJ-1.</title>
        <authorList>
            <person name="Wu S."/>
            <person name="Wang G."/>
        </authorList>
    </citation>
    <scope>NUCLEOTIDE SEQUENCE [LARGE SCALE GENOMIC DNA]</scope>
    <source>
        <strain evidence="1 2">WSJ-1</strain>
    </source>
</reference>
<dbReference type="Gene3D" id="3.30.300.20">
    <property type="match status" value="1"/>
</dbReference>
<dbReference type="RefSeq" id="WP_116573467.1">
    <property type="nucleotide sequence ID" value="NZ_QDGZ01000007.1"/>
</dbReference>